<feature type="region of interest" description="Disordered" evidence="1">
    <location>
        <begin position="331"/>
        <end position="350"/>
    </location>
</feature>
<dbReference type="EMBL" id="RSCD01000004">
    <property type="protein sequence ID" value="RSH93513.1"/>
    <property type="molecule type" value="Genomic_DNA"/>
</dbReference>
<evidence type="ECO:0000313" key="3">
    <source>
        <dbReference type="Proteomes" id="UP000279259"/>
    </source>
</evidence>
<comment type="caution">
    <text evidence="2">The sequence shown here is derived from an EMBL/GenBank/DDBJ whole genome shotgun (WGS) entry which is preliminary data.</text>
</comment>
<keyword evidence="3" id="KW-1185">Reference proteome</keyword>
<feature type="compositionally biased region" description="Low complexity" evidence="1">
    <location>
        <begin position="207"/>
        <end position="223"/>
    </location>
</feature>
<dbReference type="Proteomes" id="UP000279259">
    <property type="component" value="Unassembled WGS sequence"/>
</dbReference>
<dbReference type="OrthoDB" id="10448431at2759"/>
<feature type="region of interest" description="Disordered" evidence="1">
    <location>
        <begin position="207"/>
        <end position="237"/>
    </location>
</feature>
<feature type="compositionally biased region" description="Low complexity" evidence="1">
    <location>
        <begin position="332"/>
        <end position="350"/>
    </location>
</feature>
<protein>
    <submittedName>
        <fullName evidence="2">Uncharacterized protein</fullName>
    </submittedName>
</protein>
<proteinExistence type="predicted"/>
<evidence type="ECO:0000313" key="2">
    <source>
        <dbReference type="EMBL" id="RSH93513.1"/>
    </source>
</evidence>
<feature type="region of interest" description="Disordered" evidence="1">
    <location>
        <begin position="1"/>
        <end position="31"/>
    </location>
</feature>
<feature type="compositionally biased region" description="Low complexity" evidence="1">
    <location>
        <begin position="10"/>
        <end position="19"/>
    </location>
</feature>
<gene>
    <name evidence="2" type="ORF">EHS25_007869</name>
</gene>
<organism evidence="2 3">
    <name type="scientific">Saitozyma podzolica</name>
    <dbReference type="NCBI Taxonomy" id="1890683"/>
    <lineage>
        <taxon>Eukaryota</taxon>
        <taxon>Fungi</taxon>
        <taxon>Dikarya</taxon>
        <taxon>Basidiomycota</taxon>
        <taxon>Agaricomycotina</taxon>
        <taxon>Tremellomycetes</taxon>
        <taxon>Tremellales</taxon>
        <taxon>Trimorphomycetaceae</taxon>
        <taxon>Saitozyma</taxon>
    </lineage>
</organism>
<evidence type="ECO:0000256" key="1">
    <source>
        <dbReference type="SAM" id="MobiDB-lite"/>
    </source>
</evidence>
<name>A0A427YQY3_9TREE</name>
<sequence>MDHDHAHTNAAPSAGASASVPQSEPSATSEDIQILKVSIYGSRDTQMTCSSGRSDRSARDELYRIGSGEDAMEVDAVFHWDTLLLSLTEPFTVPGTDFVASEVQLDMWEDEQEEHAVIQGGVKASILTENGPLLAPLDIRTKVDVEFFQHVADGSSYGVPGPVCRQLSRSGCTVFGPVQTLLEGRQGFHNAAGNLIIAVPVCPEGLAGQTQQSEQPAQSESSGVQEDSGTSTTPSDRQSWTHIPISYLFEYDYCSIRLDEESSGRLGRIRRYPSVTKYVCTTREGDSEDEEEYRTEWTSDGGELIALYPLHLTPFPEALSDSADDVDMEVDGPAAPASFAEFEAGGSPGV</sequence>
<accession>A0A427YQY3</accession>
<feature type="compositionally biased region" description="Polar residues" evidence="1">
    <location>
        <begin position="20"/>
        <end position="31"/>
    </location>
</feature>
<reference evidence="2 3" key="1">
    <citation type="submission" date="2018-11" db="EMBL/GenBank/DDBJ databases">
        <title>Genome sequence of Saitozyma podzolica DSM 27192.</title>
        <authorList>
            <person name="Aliyu H."/>
            <person name="Gorte O."/>
            <person name="Ochsenreither K."/>
        </authorList>
    </citation>
    <scope>NUCLEOTIDE SEQUENCE [LARGE SCALE GENOMIC DNA]</scope>
    <source>
        <strain evidence="2 3">DSM 27192</strain>
    </source>
</reference>
<feature type="compositionally biased region" description="Polar residues" evidence="1">
    <location>
        <begin position="224"/>
        <end position="237"/>
    </location>
</feature>
<dbReference type="AlphaFoldDB" id="A0A427YQY3"/>